<proteinExistence type="predicted"/>
<keyword evidence="5" id="KW-1185">Reference proteome</keyword>
<dbReference type="InterPro" id="IPR027806">
    <property type="entry name" value="HARBI1_dom"/>
</dbReference>
<evidence type="ECO:0000256" key="2">
    <source>
        <dbReference type="ARBA" id="ARBA00022723"/>
    </source>
</evidence>
<dbReference type="GO" id="GO:0004519">
    <property type="term" value="F:endonuclease activity"/>
    <property type="evidence" value="ECO:0007669"/>
    <property type="project" value="UniProtKB-KW"/>
</dbReference>
<sequence>MPLTSPDRLSRKAGGLIDALTAAGVKTFADKGYQGARGSIRTPFKGHRLRPPLSRHQRAVNRAHARIRACGERAVATLKTWKILTRLRCCPHRATTIVQAILVMQLIEEGRYSGCRVGSWRGGVSWR</sequence>
<reference evidence="4 5" key="1">
    <citation type="submission" date="2016-10" db="EMBL/GenBank/DDBJ databases">
        <authorList>
            <person name="de Groot N.N."/>
        </authorList>
    </citation>
    <scope>NUCLEOTIDE SEQUENCE [LARGE SCALE GENOMIC DNA]</scope>
    <source>
        <strain evidence="4 5">CGMCC 4.5598</strain>
    </source>
</reference>
<keyword evidence="2" id="KW-0479">Metal-binding</keyword>
<evidence type="ECO:0000313" key="5">
    <source>
        <dbReference type="Proteomes" id="UP000199361"/>
    </source>
</evidence>
<accession>A0A1I0CFT2</accession>
<evidence type="ECO:0000256" key="1">
    <source>
        <dbReference type="ARBA" id="ARBA00001968"/>
    </source>
</evidence>
<dbReference type="STRING" id="568860.SAMN05421811_102295"/>
<evidence type="ECO:0000259" key="3">
    <source>
        <dbReference type="Pfam" id="PF13359"/>
    </source>
</evidence>
<dbReference type="EMBL" id="FOHX01000002">
    <property type="protein sequence ID" value="SET18207.1"/>
    <property type="molecule type" value="Genomic_DNA"/>
</dbReference>
<protein>
    <submittedName>
        <fullName evidence="4">DDE superfamily endonuclease</fullName>
    </submittedName>
</protein>
<dbReference type="Proteomes" id="UP000199361">
    <property type="component" value="Unassembled WGS sequence"/>
</dbReference>
<dbReference type="Pfam" id="PF13359">
    <property type="entry name" value="DDE_Tnp_4"/>
    <property type="match status" value="1"/>
</dbReference>
<dbReference type="GO" id="GO:0046872">
    <property type="term" value="F:metal ion binding"/>
    <property type="evidence" value="ECO:0007669"/>
    <property type="project" value="UniProtKB-KW"/>
</dbReference>
<comment type="cofactor">
    <cofactor evidence="1">
        <name>a divalent metal cation</name>
        <dbReference type="ChEBI" id="CHEBI:60240"/>
    </cofactor>
</comment>
<keyword evidence="4" id="KW-0540">Nuclease</keyword>
<feature type="domain" description="DDE Tnp4" evidence="3">
    <location>
        <begin position="15"/>
        <end position="104"/>
    </location>
</feature>
<keyword evidence="4" id="KW-0378">Hydrolase</keyword>
<dbReference type="AlphaFoldDB" id="A0A1I0CFT2"/>
<organism evidence="4 5">
    <name type="scientific">Nonomuraea wenchangensis</name>
    <dbReference type="NCBI Taxonomy" id="568860"/>
    <lineage>
        <taxon>Bacteria</taxon>
        <taxon>Bacillati</taxon>
        <taxon>Actinomycetota</taxon>
        <taxon>Actinomycetes</taxon>
        <taxon>Streptosporangiales</taxon>
        <taxon>Streptosporangiaceae</taxon>
        <taxon>Nonomuraea</taxon>
    </lineage>
</organism>
<gene>
    <name evidence="4" type="ORF">SAMN05421811_102295</name>
</gene>
<keyword evidence="4" id="KW-0255">Endonuclease</keyword>
<evidence type="ECO:0000313" key="4">
    <source>
        <dbReference type="EMBL" id="SET18207.1"/>
    </source>
</evidence>
<name>A0A1I0CFT2_9ACTN</name>